<name>A0A8S3VJ29_MYTED</name>
<evidence type="ECO:0000313" key="2">
    <source>
        <dbReference type="EMBL" id="CAG2256724.1"/>
    </source>
</evidence>
<dbReference type="Pfam" id="PF19434">
    <property type="entry name" value="OPA1_C"/>
    <property type="match status" value="1"/>
</dbReference>
<dbReference type="InterPro" id="IPR045817">
    <property type="entry name" value="OPA1_C"/>
</dbReference>
<evidence type="ECO:0000259" key="1">
    <source>
        <dbReference type="Pfam" id="PF19434"/>
    </source>
</evidence>
<reference evidence="2" key="1">
    <citation type="submission" date="2021-03" db="EMBL/GenBank/DDBJ databases">
        <authorList>
            <person name="Bekaert M."/>
        </authorList>
    </citation>
    <scope>NUCLEOTIDE SEQUENCE</scope>
</reference>
<dbReference type="Gene3D" id="3.40.50.300">
    <property type="entry name" value="P-loop containing nucleotide triphosphate hydrolases"/>
    <property type="match status" value="1"/>
</dbReference>
<dbReference type="AlphaFoldDB" id="A0A8S3VJ29"/>
<keyword evidence="2" id="KW-0378">Hydrolase</keyword>
<gene>
    <name evidence="2" type="ORF">MEDL_68041</name>
</gene>
<proteinExistence type="predicted"/>
<dbReference type="OrthoDB" id="415706at2759"/>
<dbReference type="GO" id="GO:0016787">
    <property type="term" value="F:hydrolase activity"/>
    <property type="evidence" value="ECO:0007669"/>
    <property type="project" value="UniProtKB-KW"/>
</dbReference>
<organism evidence="2 3">
    <name type="scientific">Mytilus edulis</name>
    <name type="common">Blue mussel</name>
    <dbReference type="NCBI Taxonomy" id="6550"/>
    <lineage>
        <taxon>Eukaryota</taxon>
        <taxon>Metazoa</taxon>
        <taxon>Spiralia</taxon>
        <taxon>Lophotrochozoa</taxon>
        <taxon>Mollusca</taxon>
        <taxon>Bivalvia</taxon>
        <taxon>Autobranchia</taxon>
        <taxon>Pteriomorphia</taxon>
        <taxon>Mytilida</taxon>
        <taxon>Mytiloidea</taxon>
        <taxon>Mytilidae</taxon>
        <taxon>Mytilinae</taxon>
        <taxon>Mytilus</taxon>
    </lineage>
</organism>
<accession>A0A8S3VJ29</accession>
<sequence length="189" mass="21798">MWGRGLADLRSEVEMRMKKSVREGQTVSKEVDGSLDAERSNVTDIVRETDPQGKHTIFVLTEADMVENKSVKPKRVGWDTLHEEFQRIIEEDKKRKDHDDIFDQLKMAVVATSKAKHQWESKAEDIGFLVMLYYFGDYIILLRSDQQCSETTETVRQIQDKALDNKNMGCMSKVRGISKDIQNKNNANL</sequence>
<protein>
    <submittedName>
        <fullName evidence="2">OPA1</fullName>
        <ecNumber evidence="2">3.6.5.5</ecNumber>
    </submittedName>
</protein>
<evidence type="ECO:0000313" key="3">
    <source>
        <dbReference type="Proteomes" id="UP000683360"/>
    </source>
</evidence>
<dbReference type="InterPro" id="IPR027417">
    <property type="entry name" value="P-loop_NTPase"/>
</dbReference>
<dbReference type="EMBL" id="CAJPWZ010003314">
    <property type="protein sequence ID" value="CAG2256724.1"/>
    <property type="molecule type" value="Genomic_DNA"/>
</dbReference>
<dbReference type="Proteomes" id="UP000683360">
    <property type="component" value="Unassembled WGS sequence"/>
</dbReference>
<keyword evidence="3" id="KW-1185">Reference proteome</keyword>
<feature type="domain" description="Dynamin-like GTPase OPA1 C-terminal" evidence="1">
    <location>
        <begin position="69"/>
        <end position="126"/>
    </location>
</feature>
<comment type="caution">
    <text evidence="2">The sequence shown here is derived from an EMBL/GenBank/DDBJ whole genome shotgun (WGS) entry which is preliminary data.</text>
</comment>
<dbReference type="EC" id="3.6.5.5" evidence="2"/>